<evidence type="ECO:0000313" key="4">
    <source>
        <dbReference type="EMBL" id="TDE09419.1"/>
    </source>
</evidence>
<dbReference type="PANTHER" id="PTHR44103">
    <property type="entry name" value="PROPROTEIN CONVERTASE P"/>
    <property type="match status" value="1"/>
</dbReference>
<dbReference type="Gene3D" id="2.130.10.130">
    <property type="entry name" value="Integrin alpha, N-terminal"/>
    <property type="match status" value="3"/>
</dbReference>
<keyword evidence="5" id="KW-1185">Reference proteome</keyword>
<dbReference type="SUPFAM" id="SSF69318">
    <property type="entry name" value="Integrin alpha N-terminal domain"/>
    <property type="match status" value="2"/>
</dbReference>
<organism evidence="4 5">
    <name type="scientific">Dyadobacter psychrotolerans</name>
    <dbReference type="NCBI Taxonomy" id="2541721"/>
    <lineage>
        <taxon>Bacteria</taxon>
        <taxon>Pseudomonadati</taxon>
        <taxon>Bacteroidota</taxon>
        <taxon>Cytophagia</taxon>
        <taxon>Cytophagales</taxon>
        <taxon>Spirosomataceae</taxon>
        <taxon>Dyadobacter</taxon>
    </lineage>
</organism>
<proteinExistence type="predicted"/>
<feature type="chain" id="PRO_5020225742" evidence="2">
    <location>
        <begin position="19"/>
        <end position="741"/>
    </location>
</feature>
<dbReference type="InterPro" id="IPR026444">
    <property type="entry name" value="Secre_tail"/>
</dbReference>
<dbReference type="Pfam" id="PF18962">
    <property type="entry name" value="Por_Secre_tail"/>
    <property type="match status" value="1"/>
</dbReference>
<dbReference type="PANTHER" id="PTHR44103:SF1">
    <property type="entry name" value="PROPROTEIN CONVERTASE P"/>
    <property type="match status" value="1"/>
</dbReference>
<name>A0A4R5D7F6_9BACT</name>
<keyword evidence="1 2" id="KW-0732">Signal</keyword>
<evidence type="ECO:0000313" key="5">
    <source>
        <dbReference type="Proteomes" id="UP000294850"/>
    </source>
</evidence>
<dbReference type="EMBL" id="SMFL01000020">
    <property type="protein sequence ID" value="TDE09419.1"/>
    <property type="molecule type" value="Genomic_DNA"/>
</dbReference>
<dbReference type="AlphaFoldDB" id="A0A4R5D7F6"/>
<dbReference type="RefSeq" id="WP_131962186.1">
    <property type="nucleotide sequence ID" value="NZ_SMFL01000020.1"/>
</dbReference>
<feature type="domain" description="Secretion system C-terminal sorting" evidence="3">
    <location>
        <begin position="670"/>
        <end position="740"/>
    </location>
</feature>
<protein>
    <submittedName>
        <fullName evidence="4">T9SS type A sorting domain-containing protein</fullName>
    </submittedName>
</protein>
<evidence type="ECO:0000259" key="3">
    <source>
        <dbReference type="Pfam" id="PF18962"/>
    </source>
</evidence>
<dbReference type="InterPro" id="IPR013517">
    <property type="entry name" value="FG-GAP"/>
</dbReference>
<dbReference type="Pfam" id="PF13517">
    <property type="entry name" value="FG-GAP_3"/>
    <property type="match status" value="3"/>
</dbReference>
<feature type="signal peptide" evidence="2">
    <location>
        <begin position="1"/>
        <end position="18"/>
    </location>
</feature>
<gene>
    <name evidence="4" type="ORF">E0F88_30845</name>
</gene>
<dbReference type="InterPro" id="IPR028994">
    <property type="entry name" value="Integrin_alpha_N"/>
</dbReference>
<reference evidence="4 5" key="1">
    <citation type="submission" date="2019-03" db="EMBL/GenBank/DDBJ databases">
        <title>Dyadobacter AR-3-6 sp. nov., isolated from arctic soil.</title>
        <authorList>
            <person name="Chaudhary D.K."/>
        </authorList>
    </citation>
    <scope>NUCLEOTIDE SEQUENCE [LARGE SCALE GENOMIC DNA]</scope>
    <source>
        <strain evidence="4 5">AR-3-6</strain>
    </source>
</reference>
<accession>A0A4R5D7F6</accession>
<evidence type="ECO:0000256" key="2">
    <source>
        <dbReference type="SAM" id="SignalP"/>
    </source>
</evidence>
<dbReference type="Proteomes" id="UP000294850">
    <property type="component" value="Unassembled WGS sequence"/>
</dbReference>
<dbReference type="NCBIfam" id="TIGR04183">
    <property type="entry name" value="Por_Secre_tail"/>
    <property type="match status" value="1"/>
</dbReference>
<evidence type="ECO:0000256" key="1">
    <source>
        <dbReference type="ARBA" id="ARBA00022729"/>
    </source>
</evidence>
<sequence>MKIKYILFGLTISATVHAQQSWFKTDTTTKVNVKGRQLLNPWAGGLNASQFSKMHLNGDGIEDLVVFDRTNSKVTTFVAINNGSDPLGQVFSHAPSYELLFPAMYNWMVLADYNKDGHKDLFTSSPLGISVYRQLKDSNSWSWQLVREGVSTKGFSSNLNLQVSGEDIPAIVDIDDDGDLDILTFDYSGTFIELHQNLSMERFDRPDSLGTQADPVYLRNGDCWGNFFKDSNLDFVFGAECGVVDYSAGRILHAGNAILVNDLNGDNFKDLLIGHVSSDYISFVSNSNAGLIANYTSSTNTFPANAPVSISVFPAAFMDDVDFDGLKDLIVAPNVGSSDNNSVDFKSSNWYYKNTGDARKPDFKLVQKDFLQDQMIDVGENAAPSFFDVDGDGDLDLIIGTGGNPTNTGFRGSLWLLRNTGTAKEPMYEVESENYLGFYEAFTLYNIKPQWADFNGDGTIDLGFSSVSSGSLKPEFRYIPNKGRTGMAMLNIQDAILLPMPTDLRIGDVPFFYDGDGDGDLDLLIGKTQGNIYYYINTASRDRFEFKLQTDSFAGVSLNFQGRFAQVSVADFDLDGLADLVTADHTGTVRIFHSAAWGQWTQRESLLVENNGSSTAPVYGNYLFAHAGDYNGDRKPDIAIGTNAGGIMLLNNILPVTPPLIGVGEHQVVVYPNPASQYIKVVSSENSLLKIVNVKGSVIAENIVVMANIEKEISSSFWPSGLYLLEFVGKTTSVIKKIVVQ</sequence>
<dbReference type="OrthoDB" id="9816120at2"/>
<comment type="caution">
    <text evidence="4">The sequence shown here is derived from an EMBL/GenBank/DDBJ whole genome shotgun (WGS) entry which is preliminary data.</text>
</comment>